<reference evidence="1 2" key="1">
    <citation type="journal article" date="2013" name="PLoS Pathog.">
        <title>Genomic analysis of the Kiwifruit pathogen Pseudomonas syringae pv. actinidiae provides insight into the origins of an emergent plant disease.</title>
        <authorList>
            <person name="McCann H.C."/>
            <person name="Rikkerink E.H."/>
            <person name="Bertels F."/>
            <person name="Fiers M."/>
            <person name="Lu A."/>
            <person name="Rees-George J."/>
            <person name="Andersen M.T."/>
            <person name="Gleave A.P."/>
            <person name="Haubold B."/>
            <person name="Wohlers M.W."/>
            <person name="Guttman D.S."/>
            <person name="Wang P.W."/>
            <person name="Straub C."/>
            <person name="Vanneste J.L."/>
            <person name="Rainey P.B."/>
            <person name="Templeton M.D."/>
        </authorList>
    </citation>
    <scope>NUCLEOTIDE SEQUENCE [LARGE SCALE GENOMIC DNA]</scope>
    <source>
        <strain evidence="1 2">ICMP 19096</strain>
    </source>
</reference>
<evidence type="ECO:0000313" key="1">
    <source>
        <dbReference type="EMBL" id="EPN47645.1"/>
    </source>
</evidence>
<dbReference type="EMBL" id="AOKF01002601">
    <property type="protein sequence ID" value="EPN47645.1"/>
    <property type="molecule type" value="Genomic_DNA"/>
</dbReference>
<comment type="caution">
    <text evidence="1">The sequence shown here is derived from an EMBL/GenBank/DDBJ whole genome shotgun (WGS) entry which is preliminary data.</text>
</comment>
<proteinExistence type="predicted"/>
<protein>
    <submittedName>
        <fullName evidence="1">Iron-sulfur cluster binding protein</fullName>
    </submittedName>
</protein>
<sequence>MRFSVEHASIGSDVWQNYTHLGPGFSLRMSAITAALPTLDDLAALTLSIKAWGRELGFQEVGISGLDLAEHEQHLQRWLDAGYHGEMDYM</sequence>
<organism evidence="1 2">
    <name type="scientific">Pseudomonas syringae pv. actinidiae ICMP 19096</name>
    <dbReference type="NCBI Taxonomy" id="1194405"/>
    <lineage>
        <taxon>Bacteria</taxon>
        <taxon>Pseudomonadati</taxon>
        <taxon>Pseudomonadota</taxon>
        <taxon>Gammaproteobacteria</taxon>
        <taxon>Pseudomonadales</taxon>
        <taxon>Pseudomonadaceae</taxon>
        <taxon>Pseudomonas</taxon>
        <taxon>Pseudomonas syringae</taxon>
    </lineage>
</organism>
<dbReference type="AlphaFoldDB" id="A0A656JRQ4"/>
<feature type="non-terminal residue" evidence="1">
    <location>
        <position position="90"/>
    </location>
</feature>
<evidence type="ECO:0000313" key="2">
    <source>
        <dbReference type="Proteomes" id="UP000018849"/>
    </source>
</evidence>
<gene>
    <name evidence="1" type="ORF">A245_30638</name>
</gene>
<dbReference type="Proteomes" id="UP000018849">
    <property type="component" value="Unassembled WGS sequence"/>
</dbReference>
<accession>A0A656JRQ4</accession>
<name>A0A656JRQ4_PSESF</name>